<proteinExistence type="predicted"/>
<dbReference type="Proteomes" id="UP001527925">
    <property type="component" value="Unassembled WGS sequence"/>
</dbReference>
<feature type="region of interest" description="Disordered" evidence="4">
    <location>
        <begin position="452"/>
        <end position="535"/>
    </location>
</feature>
<dbReference type="PANTHER" id="PTHR48060:SF21">
    <property type="entry name" value="L DOMAIN-LIKE PROTEIN"/>
    <property type="match status" value="1"/>
</dbReference>
<dbReference type="InterPro" id="IPR003591">
    <property type="entry name" value="Leu-rich_rpt_typical-subtyp"/>
</dbReference>
<protein>
    <recommendedName>
        <fullName evidence="8">L domain-like protein</fullName>
    </recommendedName>
</protein>
<name>A0ABR4NFJ6_9FUNG</name>
<organism evidence="6 7">
    <name type="scientific">Polyrhizophydium stewartii</name>
    <dbReference type="NCBI Taxonomy" id="2732419"/>
    <lineage>
        <taxon>Eukaryota</taxon>
        <taxon>Fungi</taxon>
        <taxon>Fungi incertae sedis</taxon>
        <taxon>Chytridiomycota</taxon>
        <taxon>Chytridiomycota incertae sedis</taxon>
        <taxon>Chytridiomycetes</taxon>
        <taxon>Rhizophydiales</taxon>
        <taxon>Rhizophydiales incertae sedis</taxon>
        <taxon>Polyrhizophydium</taxon>
    </lineage>
</organism>
<dbReference type="EMBL" id="JADGIZ020000007">
    <property type="protein sequence ID" value="KAL2918281.1"/>
    <property type="molecule type" value="Genomic_DNA"/>
</dbReference>
<dbReference type="Pfam" id="PF13855">
    <property type="entry name" value="LRR_8"/>
    <property type="match status" value="2"/>
</dbReference>
<sequence length="535" mass="55869">MANASASDCAVLASVFPDMRFLANCCGNGIACSGTRVTGITIGCTAPIRANLALLPQFTALQTLDLGGCLIRGTLPAGLSALTGITTMDISGNRFSGDLPNLTTMTSLTYLNLKSNDFTTIPDLSSLSQLFYINLGGRTVSTPWPSWVTKLPNLEYMYMPNSNISGRIPDGISTMPKLRYLDLSSNQLTGEIPPSFAGASGLRYLDLSGNLLTGSIPDFIGGFKELEMMDLSSNSLSGPIPDSIFSLPVLNRLSLVKNHLTGSIPSKFSSMSGLARLSDLSGNSLLSGPLGSGPASLVSCSLANTQLCTTGSAPSICALPNCTTSQGAGNDAGGLPLNPLMIILIGFGGVVLLVVGIAAIMLFVQRKTPVDGSGRSFSGSNGSGGKNSRSSMTLQRYAGSTHTGSMPGAVPRAMQRESNLFVQYELEARLQARAEHSQAPLRPLVPFADAPLGLPRGKDDDAMSDISEPVRTLPRAPTQHARTPTIDRPFAESAGNPSTQDSDVLPPAGAMRPPKNPARARSPPRATPQLPASSQ</sequence>
<keyword evidence="5" id="KW-0812">Transmembrane</keyword>
<keyword evidence="5" id="KW-0472">Membrane</keyword>
<dbReference type="Gene3D" id="3.80.10.10">
    <property type="entry name" value="Ribonuclease Inhibitor"/>
    <property type="match status" value="1"/>
</dbReference>
<dbReference type="PROSITE" id="PS51450">
    <property type="entry name" value="LRR"/>
    <property type="match status" value="1"/>
</dbReference>
<evidence type="ECO:0000313" key="6">
    <source>
        <dbReference type="EMBL" id="KAL2918281.1"/>
    </source>
</evidence>
<keyword evidence="3" id="KW-0677">Repeat</keyword>
<feature type="region of interest" description="Disordered" evidence="4">
    <location>
        <begin position="369"/>
        <end position="391"/>
    </location>
</feature>
<evidence type="ECO:0000256" key="3">
    <source>
        <dbReference type="ARBA" id="ARBA00022737"/>
    </source>
</evidence>
<feature type="compositionally biased region" description="Low complexity" evidence="4">
    <location>
        <begin position="517"/>
        <end position="528"/>
    </location>
</feature>
<evidence type="ECO:0000256" key="1">
    <source>
        <dbReference type="ARBA" id="ARBA00022614"/>
    </source>
</evidence>
<dbReference type="SUPFAM" id="SSF52058">
    <property type="entry name" value="L domain-like"/>
    <property type="match status" value="1"/>
</dbReference>
<comment type="caution">
    <text evidence="6">The sequence shown here is derived from an EMBL/GenBank/DDBJ whole genome shotgun (WGS) entry which is preliminary data.</text>
</comment>
<dbReference type="PRINTS" id="PR00019">
    <property type="entry name" value="LEURICHRPT"/>
</dbReference>
<evidence type="ECO:0008006" key="8">
    <source>
        <dbReference type="Google" id="ProtNLM"/>
    </source>
</evidence>
<feature type="compositionally biased region" description="Low complexity" evidence="4">
    <location>
        <begin position="372"/>
        <end position="391"/>
    </location>
</feature>
<accession>A0ABR4NFJ6</accession>
<dbReference type="InterPro" id="IPR001611">
    <property type="entry name" value="Leu-rich_rpt"/>
</dbReference>
<keyword evidence="5" id="KW-1133">Transmembrane helix</keyword>
<keyword evidence="2" id="KW-0732">Signal</keyword>
<evidence type="ECO:0000256" key="5">
    <source>
        <dbReference type="SAM" id="Phobius"/>
    </source>
</evidence>
<evidence type="ECO:0000256" key="4">
    <source>
        <dbReference type="SAM" id="MobiDB-lite"/>
    </source>
</evidence>
<keyword evidence="7" id="KW-1185">Reference proteome</keyword>
<dbReference type="PANTHER" id="PTHR48060">
    <property type="entry name" value="DNA DAMAGE-REPAIR/TOLERATION PROTEIN DRT100"/>
    <property type="match status" value="1"/>
</dbReference>
<keyword evidence="1" id="KW-0433">Leucine-rich repeat</keyword>
<dbReference type="InterPro" id="IPR053211">
    <property type="entry name" value="DNA_repair-toleration"/>
</dbReference>
<dbReference type="SMART" id="SM00369">
    <property type="entry name" value="LRR_TYP"/>
    <property type="match status" value="4"/>
</dbReference>
<evidence type="ECO:0000313" key="7">
    <source>
        <dbReference type="Proteomes" id="UP001527925"/>
    </source>
</evidence>
<dbReference type="Pfam" id="PF13516">
    <property type="entry name" value="LRR_6"/>
    <property type="match status" value="1"/>
</dbReference>
<dbReference type="Pfam" id="PF00560">
    <property type="entry name" value="LRR_1"/>
    <property type="match status" value="1"/>
</dbReference>
<evidence type="ECO:0000256" key="2">
    <source>
        <dbReference type="ARBA" id="ARBA00022729"/>
    </source>
</evidence>
<dbReference type="InterPro" id="IPR032675">
    <property type="entry name" value="LRR_dom_sf"/>
</dbReference>
<gene>
    <name evidence="6" type="ORF">HK105_202208</name>
</gene>
<feature type="transmembrane region" description="Helical" evidence="5">
    <location>
        <begin position="340"/>
        <end position="364"/>
    </location>
</feature>
<reference evidence="6 7" key="1">
    <citation type="submission" date="2023-09" db="EMBL/GenBank/DDBJ databases">
        <title>Pangenome analysis of Batrachochytrium dendrobatidis and related Chytrids.</title>
        <authorList>
            <person name="Yacoub M.N."/>
            <person name="Stajich J.E."/>
            <person name="James T.Y."/>
        </authorList>
    </citation>
    <scope>NUCLEOTIDE SEQUENCE [LARGE SCALE GENOMIC DNA]</scope>
    <source>
        <strain evidence="6 7">JEL0888</strain>
    </source>
</reference>